<comment type="similarity">
    <text evidence="4">In the N-terminal section; belongs to the N-acetylglucosamine-1-phosphate uridyltransferase family.</text>
</comment>
<evidence type="ECO:0000256" key="14">
    <source>
        <dbReference type="ARBA" id="ARBA00023315"/>
    </source>
</evidence>
<evidence type="ECO:0000256" key="9">
    <source>
        <dbReference type="ARBA" id="ARBA00022737"/>
    </source>
</evidence>
<evidence type="ECO:0000256" key="5">
    <source>
        <dbReference type="ARBA" id="ARBA00022490"/>
    </source>
</evidence>
<dbReference type="InterPro" id="IPR029044">
    <property type="entry name" value="Nucleotide-diphossugar_trans"/>
</dbReference>
<evidence type="ECO:0000259" key="18">
    <source>
        <dbReference type="Pfam" id="PF12804"/>
    </source>
</evidence>
<keyword evidence="11" id="KW-0133">Cell shape</keyword>
<dbReference type="InterPro" id="IPR001451">
    <property type="entry name" value="Hexapep"/>
</dbReference>
<dbReference type="InterPro" id="IPR005882">
    <property type="entry name" value="Bifunctional_GlmU"/>
</dbReference>
<dbReference type="GO" id="GO:0005737">
    <property type="term" value="C:cytoplasm"/>
    <property type="evidence" value="ECO:0007669"/>
    <property type="project" value="UniProtKB-SubCell"/>
</dbReference>
<evidence type="ECO:0000256" key="15">
    <source>
        <dbReference type="ARBA" id="ARBA00023316"/>
    </source>
</evidence>
<dbReference type="NCBIfam" id="NF010939">
    <property type="entry name" value="PRK14359.1"/>
    <property type="match status" value="1"/>
</dbReference>
<evidence type="ECO:0000256" key="6">
    <source>
        <dbReference type="ARBA" id="ARBA00022679"/>
    </source>
</evidence>
<comment type="catalytic activity">
    <reaction evidence="16">
        <text>alpha-D-glucosamine 1-phosphate + acetyl-CoA = N-acetyl-alpha-D-glucosamine 1-phosphate + CoA + H(+)</text>
        <dbReference type="Rhea" id="RHEA:13725"/>
        <dbReference type="ChEBI" id="CHEBI:15378"/>
        <dbReference type="ChEBI" id="CHEBI:57287"/>
        <dbReference type="ChEBI" id="CHEBI:57288"/>
        <dbReference type="ChEBI" id="CHEBI:57776"/>
        <dbReference type="ChEBI" id="CHEBI:58516"/>
        <dbReference type="EC" id="2.3.1.157"/>
    </reaction>
</comment>
<dbReference type="InterPro" id="IPR038009">
    <property type="entry name" value="GlmU_C_LbH"/>
</dbReference>
<dbReference type="InterPro" id="IPR050065">
    <property type="entry name" value="GlmU-like"/>
</dbReference>
<dbReference type="EC" id="2.3.1.157" evidence="19"/>
<organism evidence="19">
    <name type="scientific">hydrothermal vent metagenome</name>
    <dbReference type="NCBI Taxonomy" id="652676"/>
    <lineage>
        <taxon>unclassified sequences</taxon>
        <taxon>metagenomes</taxon>
        <taxon>ecological metagenomes</taxon>
    </lineage>
</organism>
<evidence type="ECO:0000256" key="2">
    <source>
        <dbReference type="ARBA" id="ARBA00004496"/>
    </source>
</evidence>
<dbReference type="GO" id="GO:0003977">
    <property type="term" value="F:UDP-N-acetylglucosamine diphosphorylase activity"/>
    <property type="evidence" value="ECO:0007669"/>
    <property type="project" value="UniProtKB-EC"/>
</dbReference>
<dbReference type="GO" id="GO:0000902">
    <property type="term" value="P:cell morphogenesis"/>
    <property type="evidence" value="ECO:0007669"/>
    <property type="project" value="InterPro"/>
</dbReference>
<reference evidence="19" key="1">
    <citation type="submission" date="2016-10" db="EMBL/GenBank/DDBJ databases">
        <authorList>
            <person name="de Groot N.N."/>
        </authorList>
    </citation>
    <scope>NUCLEOTIDE SEQUENCE</scope>
</reference>
<gene>
    <name evidence="19" type="ORF">MNB_SM-7-269</name>
</gene>
<dbReference type="InterPro" id="IPR025877">
    <property type="entry name" value="MobA-like_NTP_Trfase"/>
</dbReference>
<dbReference type="GO" id="GO:0006048">
    <property type="term" value="P:UDP-N-acetylglucosamine biosynthetic process"/>
    <property type="evidence" value="ECO:0007669"/>
    <property type="project" value="InterPro"/>
</dbReference>
<evidence type="ECO:0000256" key="8">
    <source>
        <dbReference type="ARBA" id="ARBA00022723"/>
    </source>
</evidence>
<dbReference type="EMBL" id="FPHB01000034">
    <property type="protein sequence ID" value="SFV55420.1"/>
    <property type="molecule type" value="Genomic_DNA"/>
</dbReference>
<evidence type="ECO:0000256" key="3">
    <source>
        <dbReference type="ARBA" id="ARBA00007707"/>
    </source>
</evidence>
<evidence type="ECO:0000256" key="12">
    <source>
        <dbReference type="ARBA" id="ARBA00022984"/>
    </source>
</evidence>
<keyword evidence="9" id="KW-0677">Repeat</keyword>
<keyword evidence="5" id="KW-0963">Cytoplasm</keyword>
<comment type="similarity">
    <text evidence="3">In the C-terminal section; belongs to the transferase hexapeptide repeat family.</text>
</comment>
<dbReference type="HAMAP" id="MF_01631">
    <property type="entry name" value="GlmU"/>
    <property type="match status" value="1"/>
</dbReference>
<dbReference type="PANTHER" id="PTHR43584:SF3">
    <property type="entry name" value="BIFUNCTIONAL PROTEIN GLMU"/>
    <property type="match status" value="1"/>
</dbReference>
<keyword evidence="12" id="KW-0573">Peptidoglycan synthesis</keyword>
<evidence type="ECO:0000256" key="4">
    <source>
        <dbReference type="ARBA" id="ARBA00007947"/>
    </source>
</evidence>
<dbReference type="SUPFAM" id="SSF53448">
    <property type="entry name" value="Nucleotide-diphospho-sugar transferases"/>
    <property type="match status" value="1"/>
</dbReference>
<name>A0A1W1BPC8_9ZZZZ</name>
<evidence type="ECO:0000256" key="16">
    <source>
        <dbReference type="ARBA" id="ARBA00048247"/>
    </source>
</evidence>
<dbReference type="Pfam" id="PF12804">
    <property type="entry name" value="NTP_transf_3"/>
    <property type="match status" value="1"/>
</dbReference>
<keyword evidence="8" id="KW-0479">Metal-binding</keyword>
<keyword evidence="7 19" id="KW-0548">Nucleotidyltransferase</keyword>
<evidence type="ECO:0000256" key="13">
    <source>
        <dbReference type="ARBA" id="ARBA00023268"/>
    </source>
</evidence>
<protein>
    <submittedName>
        <fullName evidence="19">N-acetylglucosamine-1-phosphate uridyltransferase / Glucosamine-1-phosphate N-acetyltransferase</fullName>
        <ecNumber evidence="19">2.3.1.157</ecNumber>
        <ecNumber evidence="19">2.7.7.23</ecNumber>
    </submittedName>
</protein>
<keyword evidence="14 19" id="KW-0012">Acyltransferase</keyword>
<dbReference type="GO" id="GO:0019134">
    <property type="term" value="F:glucosamine-1-phosphate N-acetyltransferase activity"/>
    <property type="evidence" value="ECO:0007669"/>
    <property type="project" value="UniProtKB-EC"/>
</dbReference>
<dbReference type="EC" id="2.7.7.23" evidence="19"/>
<evidence type="ECO:0000256" key="10">
    <source>
        <dbReference type="ARBA" id="ARBA00022842"/>
    </source>
</evidence>
<dbReference type="Gene3D" id="2.160.10.10">
    <property type="entry name" value="Hexapeptide repeat proteins"/>
    <property type="match status" value="1"/>
</dbReference>
<dbReference type="CDD" id="cd02540">
    <property type="entry name" value="GT2_GlmU_N_bac"/>
    <property type="match status" value="1"/>
</dbReference>
<feature type="domain" description="MobA-like NTP transferase" evidence="18">
    <location>
        <begin position="9"/>
        <end position="120"/>
    </location>
</feature>
<evidence type="ECO:0000256" key="7">
    <source>
        <dbReference type="ARBA" id="ARBA00022695"/>
    </source>
</evidence>
<dbReference type="InterPro" id="IPR011004">
    <property type="entry name" value="Trimer_LpxA-like_sf"/>
</dbReference>
<comment type="cofactor">
    <cofactor evidence="1">
        <name>Mg(2+)</name>
        <dbReference type="ChEBI" id="CHEBI:18420"/>
    </cofactor>
</comment>
<dbReference type="SUPFAM" id="SSF51161">
    <property type="entry name" value="Trimeric LpxA-like enzymes"/>
    <property type="match status" value="1"/>
</dbReference>
<dbReference type="PANTHER" id="PTHR43584">
    <property type="entry name" value="NUCLEOTIDYL TRANSFERASE"/>
    <property type="match status" value="1"/>
</dbReference>
<dbReference type="CDD" id="cd03353">
    <property type="entry name" value="LbH_GlmU_C"/>
    <property type="match status" value="1"/>
</dbReference>
<evidence type="ECO:0000256" key="17">
    <source>
        <dbReference type="ARBA" id="ARBA00048493"/>
    </source>
</evidence>
<dbReference type="GO" id="GO:0071555">
    <property type="term" value="P:cell wall organization"/>
    <property type="evidence" value="ECO:0007669"/>
    <property type="project" value="UniProtKB-KW"/>
</dbReference>
<dbReference type="GO" id="GO:0009252">
    <property type="term" value="P:peptidoglycan biosynthetic process"/>
    <property type="evidence" value="ECO:0007669"/>
    <property type="project" value="UniProtKB-KW"/>
</dbReference>
<keyword evidence="6 19" id="KW-0808">Transferase</keyword>
<dbReference type="GO" id="GO:0008360">
    <property type="term" value="P:regulation of cell shape"/>
    <property type="evidence" value="ECO:0007669"/>
    <property type="project" value="UniProtKB-KW"/>
</dbReference>
<dbReference type="NCBIfam" id="TIGR01173">
    <property type="entry name" value="glmU"/>
    <property type="match status" value="1"/>
</dbReference>
<comment type="subcellular location">
    <subcellularLocation>
        <location evidence="2">Cytoplasm</location>
    </subcellularLocation>
</comment>
<keyword evidence="13" id="KW-0511">Multifunctional enzyme</keyword>
<dbReference type="GO" id="GO:0000287">
    <property type="term" value="F:magnesium ion binding"/>
    <property type="evidence" value="ECO:0007669"/>
    <property type="project" value="InterPro"/>
</dbReference>
<dbReference type="Pfam" id="PF00132">
    <property type="entry name" value="Hexapep"/>
    <property type="match status" value="1"/>
</dbReference>
<accession>A0A1W1BPC8</accession>
<comment type="catalytic activity">
    <reaction evidence="17">
        <text>N-acetyl-alpha-D-glucosamine 1-phosphate + UTP + H(+) = UDP-N-acetyl-alpha-D-glucosamine + diphosphate</text>
        <dbReference type="Rhea" id="RHEA:13509"/>
        <dbReference type="ChEBI" id="CHEBI:15378"/>
        <dbReference type="ChEBI" id="CHEBI:33019"/>
        <dbReference type="ChEBI" id="CHEBI:46398"/>
        <dbReference type="ChEBI" id="CHEBI:57705"/>
        <dbReference type="ChEBI" id="CHEBI:57776"/>
        <dbReference type="EC" id="2.7.7.23"/>
    </reaction>
</comment>
<evidence type="ECO:0000313" key="19">
    <source>
        <dbReference type="EMBL" id="SFV55420.1"/>
    </source>
</evidence>
<keyword evidence="15" id="KW-0961">Cell wall biogenesis/degradation</keyword>
<keyword evidence="10" id="KW-0460">Magnesium</keyword>
<dbReference type="AlphaFoldDB" id="A0A1W1BPC8"/>
<sequence>MKDKERSIVILAAGKGSRMKSNKAKVLHDICGKPMLYHIIKEAKRISDDVSVVIAHQKERVEEMVKGYFDDINFIVQDADNFPGTGGALKNYTPKYNHVLVLNGDMPLVTAEAMEQFFTLESDIVMSIFDLEDPSGYGRVVIDENEVCYIVEQKDANEKELAVTTVNAGVYAFKKDVLERFIPLLKNDNAQEEYYLTDIIAMAKKEGLSVSALLVDEEHFKGVNSKKDLAAAEEIFCRRIRDKWMQEGVIMQLPETIYIESDVTFEGECIIEQGCRITDGSHLVNAHIKAHSVIEASEVIDSDVGPLAHLRPQSTLQNTHIGNFVEVKKSTLKGVKAGHLSYLGDAEVDEGTNIGAGTITCNYDGINKYKTKIGKNVFIGSDSQLVAPVTIEDDVMIAAGTTLTSGTVKSGSLAISRTKLKTIEGFFQKFFAKAKK</sequence>
<evidence type="ECO:0000256" key="11">
    <source>
        <dbReference type="ARBA" id="ARBA00022960"/>
    </source>
</evidence>
<dbReference type="Gene3D" id="3.90.550.10">
    <property type="entry name" value="Spore Coat Polysaccharide Biosynthesis Protein SpsA, Chain A"/>
    <property type="match status" value="1"/>
</dbReference>
<evidence type="ECO:0000256" key="1">
    <source>
        <dbReference type="ARBA" id="ARBA00001946"/>
    </source>
</evidence>
<proteinExistence type="inferred from homology"/>